<dbReference type="EMBL" id="LR130759">
    <property type="protein sequence ID" value="VDM91057.1"/>
    <property type="molecule type" value="Genomic_DNA"/>
</dbReference>
<dbReference type="KEGG" id="mbai:MB901379_04671"/>
<organism evidence="1 2">
    <name type="scientific">Mycobacterium basiliense</name>
    <dbReference type="NCBI Taxonomy" id="2094119"/>
    <lineage>
        <taxon>Bacteria</taxon>
        <taxon>Bacillati</taxon>
        <taxon>Actinomycetota</taxon>
        <taxon>Actinomycetes</taxon>
        <taxon>Mycobacteriales</taxon>
        <taxon>Mycobacteriaceae</taxon>
        <taxon>Mycobacterium</taxon>
    </lineage>
</organism>
<accession>A0A447GKM0</accession>
<gene>
    <name evidence="1" type="ORF">MB901379_04671</name>
</gene>
<protein>
    <submittedName>
        <fullName evidence="1">Uncharacterized protein</fullName>
    </submittedName>
</protein>
<evidence type="ECO:0000313" key="1">
    <source>
        <dbReference type="EMBL" id="VDM91057.1"/>
    </source>
</evidence>
<keyword evidence="2" id="KW-1185">Reference proteome</keyword>
<dbReference type="AlphaFoldDB" id="A0A447GKM0"/>
<reference evidence="2" key="1">
    <citation type="submission" date="2018-02" db="EMBL/GenBank/DDBJ databases">
        <authorList>
            <person name="Seth-Smith MB H."/>
            <person name="Seth-Smith H."/>
        </authorList>
    </citation>
    <scope>NUCLEOTIDE SEQUENCE [LARGE SCALE GENOMIC DNA]</scope>
</reference>
<sequence length="37" mass="4284">MRSAKGKTNIAEFFQTNAAVFLTRYARWPSAELIKCY</sequence>
<proteinExistence type="predicted"/>
<name>A0A447GKM0_9MYCO</name>
<evidence type="ECO:0000313" key="2">
    <source>
        <dbReference type="Proteomes" id="UP000269998"/>
    </source>
</evidence>
<dbReference type="Proteomes" id="UP000269998">
    <property type="component" value="Chromosome"/>
</dbReference>